<gene>
    <name evidence="5" type="ORF">ACFQQH_00220</name>
</gene>
<protein>
    <submittedName>
        <fullName evidence="5">CHY zinc finger protein</fullName>
    </submittedName>
</protein>
<dbReference type="InterPro" id="IPR052604">
    <property type="entry name" value="Mito_Tim_assembly_helper"/>
</dbReference>
<dbReference type="PANTHER" id="PTHR28082:SF1">
    <property type="entry name" value="HELPER OF TIM PROTEIN 13"/>
    <property type="match status" value="1"/>
</dbReference>
<evidence type="ECO:0000256" key="1">
    <source>
        <dbReference type="ARBA" id="ARBA00022723"/>
    </source>
</evidence>
<dbReference type="InterPro" id="IPR037274">
    <property type="entry name" value="Znf_CHY_sf"/>
</dbReference>
<keyword evidence="3" id="KW-0862">Zinc</keyword>
<dbReference type="PROSITE" id="PS51266">
    <property type="entry name" value="ZF_CHY"/>
    <property type="match status" value="1"/>
</dbReference>
<evidence type="ECO:0000256" key="2">
    <source>
        <dbReference type="ARBA" id="ARBA00022771"/>
    </source>
</evidence>
<proteinExistence type="predicted"/>
<dbReference type="InterPro" id="IPR008913">
    <property type="entry name" value="Znf_CHY"/>
</dbReference>
<sequence>MNIHGHHIQGAVIDEETRCRHYHGETDRIAIKFFCCGKWFPCHACHAESGCGGHAIWPEDRFSEKAVLCGACGHELTVAEYLDGASNCPSCGAAFNPGCKLHHHLYFED</sequence>
<keyword evidence="2" id="KW-0863">Zinc-finger</keyword>
<dbReference type="SUPFAM" id="SSF161219">
    <property type="entry name" value="CHY zinc finger-like"/>
    <property type="match status" value="1"/>
</dbReference>
<evidence type="ECO:0000259" key="4">
    <source>
        <dbReference type="PROSITE" id="PS51266"/>
    </source>
</evidence>
<reference evidence="6" key="1">
    <citation type="journal article" date="2019" name="Int. J. Syst. Evol. Microbiol.">
        <title>The Global Catalogue of Microorganisms (GCM) 10K type strain sequencing project: providing services to taxonomists for standard genome sequencing and annotation.</title>
        <authorList>
            <consortium name="The Broad Institute Genomics Platform"/>
            <consortium name="The Broad Institute Genome Sequencing Center for Infectious Disease"/>
            <person name="Wu L."/>
            <person name="Ma J."/>
        </authorList>
    </citation>
    <scope>NUCLEOTIDE SEQUENCE [LARGE SCALE GENOMIC DNA]</scope>
    <source>
        <strain evidence="6">JCM 4738</strain>
    </source>
</reference>
<dbReference type="PANTHER" id="PTHR28082">
    <property type="entry name" value="ZINC FINGER PROTEIN"/>
    <property type="match status" value="1"/>
</dbReference>
<accession>A0ABW2NAW4</accession>
<keyword evidence="1" id="KW-0479">Metal-binding</keyword>
<dbReference type="Proteomes" id="UP001596483">
    <property type="component" value="Unassembled WGS sequence"/>
</dbReference>
<comment type="caution">
    <text evidence="5">The sequence shown here is derived from an EMBL/GenBank/DDBJ whole genome shotgun (WGS) entry which is preliminary data.</text>
</comment>
<evidence type="ECO:0000313" key="5">
    <source>
        <dbReference type="EMBL" id="MFC7363579.1"/>
    </source>
</evidence>
<dbReference type="Pfam" id="PF05495">
    <property type="entry name" value="zf-CHY"/>
    <property type="match status" value="1"/>
</dbReference>
<name>A0ABW2NAW4_9BACL</name>
<evidence type="ECO:0000256" key="3">
    <source>
        <dbReference type="ARBA" id="ARBA00022833"/>
    </source>
</evidence>
<dbReference type="InterPro" id="IPR016694">
    <property type="entry name" value="UCP017292"/>
</dbReference>
<evidence type="ECO:0000313" key="6">
    <source>
        <dbReference type="Proteomes" id="UP001596483"/>
    </source>
</evidence>
<dbReference type="PIRSF" id="PIRSF017292">
    <property type="entry name" value="UCP017292_Znf_CHY"/>
    <property type="match status" value="1"/>
</dbReference>
<keyword evidence="6" id="KW-1185">Reference proteome</keyword>
<dbReference type="RefSeq" id="WP_157294132.1">
    <property type="nucleotide sequence ID" value="NZ_JBHTCT010000002.1"/>
</dbReference>
<dbReference type="EMBL" id="JBHTCT010000002">
    <property type="protein sequence ID" value="MFC7363579.1"/>
    <property type="molecule type" value="Genomic_DNA"/>
</dbReference>
<feature type="domain" description="CHY-type" evidence="4">
    <location>
        <begin position="12"/>
        <end position="93"/>
    </location>
</feature>
<organism evidence="5 6">
    <name type="scientific">Bhargavaea changchunensis</name>
    <dbReference type="NCBI Taxonomy" id="2134037"/>
    <lineage>
        <taxon>Bacteria</taxon>
        <taxon>Bacillati</taxon>
        <taxon>Bacillota</taxon>
        <taxon>Bacilli</taxon>
        <taxon>Bacillales</taxon>
        <taxon>Caryophanaceae</taxon>
        <taxon>Bhargavaea</taxon>
    </lineage>
</organism>